<organism evidence="2">
    <name type="scientific">bioreactor metagenome</name>
    <dbReference type="NCBI Taxonomy" id="1076179"/>
    <lineage>
        <taxon>unclassified sequences</taxon>
        <taxon>metagenomes</taxon>
        <taxon>ecological metagenomes</taxon>
    </lineage>
</organism>
<dbReference type="GO" id="GO:0003723">
    <property type="term" value="F:RNA binding"/>
    <property type="evidence" value="ECO:0007669"/>
    <property type="project" value="InterPro"/>
</dbReference>
<dbReference type="PANTHER" id="PTHR35800">
    <property type="entry name" value="PROTEIN JAG"/>
    <property type="match status" value="1"/>
</dbReference>
<dbReference type="InterPro" id="IPR001374">
    <property type="entry name" value="R3H_dom"/>
</dbReference>
<dbReference type="CDD" id="cd02644">
    <property type="entry name" value="R3H_jag"/>
    <property type="match status" value="1"/>
</dbReference>
<dbReference type="InterPro" id="IPR039247">
    <property type="entry name" value="KhpB"/>
</dbReference>
<evidence type="ECO:0000313" key="2">
    <source>
        <dbReference type="EMBL" id="MPN61537.1"/>
    </source>
</evidence>
<feature type="domain" description="R3H" evidence="1">
    <location>
        <begin position="2"/>
        <end position="59"/>
    </location>
</feature>
<gene>
    <name evidence="2" type="ORF">SDC9_209275</name>
</gene>
<protein>
    <recommendedName>
        <fullName evidence="1">R3H domain-containing protein</fullName>
    </recommendedName>
</protein>
<dbReference type="SUPFAM" id="SSF82708">
    <property type="entry name" value="R3H domain"/>
    <property type="match status" value="1"/>
</dbReference>
<dbReference type="InterPro" id="IPR036867">
    <property type="entry name" value="R3H_dom_sf"/>
</dbReference>
<dbReference type="PANTHER" id="PTHR35800:SF1">
    <property type="entry name" value="RNA-BINDING PROTEIN KHPB"/>
    <property type="match status" value="1"/>
</dbReference>
<dbReference type="EMBL" id="VSSQ01138278">
    <property type="protein sequence ID" value="MPN61537.1"/>
    <property type="molecule type" value="Genomic_DNA"/>
</dbReference>
<proteinExistence type="predicted"/>
<comment type="caution">
    <text evidence="2">The sequence shown here is derived from an EMBL/GenBank/DDBJ whole genome shotgun (WGS) entry which is preliminary data.</text>
</comment>
<accession>A0A645JDY6</accession>
<dbReference type="Gene3D" id="3.30.1370.50">
    <property type="entry name" value="R3H-like domain"/>
    <property type="match status" value="1"/>
</dbReference>
<dbReference type="InterPro" id="IPR034079">
    <property type="entry name" value="R3H_KhpB"/>
</dbReference>
<name>A0A645JDY6_9ZZZZ</name>
<dbReference type="AlphaFoldDB" id="A0A645JDY6"/>
<sequence>MLRQQAIDAAKEARRWGESVTLPQMNAHDRRIIHITLEGESDIQTESNGEGNLKSVIVSLKKS</sequence>
<evidence type="ECO:0000259" key="1">
    <source>
        <dbReference type="Pfam" id="PF01424"/>
    </source>
</evidence>
<reference evidence="2" key="1">
    <citation type="submission" date="2019-08" db="EMBL/GenBank/DDBJ databases">
        <authorList>
            <person name="Kucharzyk K."/>
            <person name="Murdoch R.W."/>
            <person name="Higgins S."/>
            <person name="Loffler F."/>
        </authorList>
    </citation>
    <scope>NUCLEOTIDE SEQUENCE</scope>
</reference>
<dbReference type="Pfam" id="PF01424">
    <property type="entry name" value="R3H"/>
    <property type="match status" value="1"/>
</dbReference>